<evidence type="ECO:0000256" key="6">
    <source>
        <dbReference type="ARBA" id="ARBA00022605"/>
    </source>
</evidence>
<dbReference type="PANTHER" id="PTHR43090:SF2">
    <property type="entry name" value="1-(5-PHOSPHORIBOSYL)-5-[(5-PHOSPHORIBOSYLAMINO)METHYLIDENEAMINO] IMIDAZOLE-4-CARBOXAMIDE ISOMERASE"/>
    <property type="match status" value="1"/>
</dbReference>
<evidence type="ECO:0000256" key="9">
    <source>
        <dbReference type="ARBA" id="ARBA00030547"/>
    </source>
</evidence>
<keyword evidence="7 11" id="KW-0368">Histidine biosynthesis</keyword>
<dbReference type="Gene3D" id="3.20.20.70">
    <property type="entry name" value="Aldolase class I"/>
    <property type="match status" value="1"/>
</dbReference>
<comment type="similarity">
    <text evidence="3 11">Belongs to the HisA/HisF family.</text>
</comment>
<dbReference type="InterPro" id="IPR011858">
    <property type="entry name" value="His6/HISN3"/>
</dbReference>
<protein>
    <recommendedName>
        <fullName evidence="5 12">1-(5-phosphoribosyl)-5-[(5-phosphoribosylamino)methylideneamino] imidazole-4-carboxamide isomerase</fullName>
        <ecNumber evidence="4 12">5.3.1.16</ecNumber>
    </recommendedName>
    <alternativeName>
        <fullName evidence="10 12">5-proFAR isomerase</fullName>
    </alternativeName>
    <alternativeName>
        <fullName evidence="9 12">Phosphoribosylformimino-5-aminoimidazole carboxamide ribotide isomerase</fullName>
    </alternativeName>
</protein>
<evidence type="ECO:0000256" key="11">
    <source>
        <dbReference type="RuleBase" id="RU003657"/>
    </source>
</evidence>
<accession>A0A9P6SMM4</accession>
<comment type="pathway">
    <text evidence="2 12">Amino-acid biosynthesis; L-histidine biosynthesis; L-histidine from 5-phospho-alpha-D-ribose 1-diphosphate: step 4/9.</text>
</comment>
<evidence type="ECO:0000256" key="1">
    <source>
        <dbReference type="ARBA" id="ARBA00000901"/>
    </source>
</evidence>
<evidence type="ECO:0000256" key="3">
    <source>
        <dbReference type="ARBA" id="ARBA00009667"/>
    </source>
</evidence>
<dbReference type="AlphaFoldDB" id="A0A9P6SMM4"/>
<dbReference type="SUPFAM" id="SSF51366">
    <property type="entry name" value="Ribulose-phoshate binding barrel"/>
    <property type="match status" value="1"/>
</dbReference>
<dbReference type="EMBL" id="JAAAHW010003620">
    <property type="protein sequence ID" value="KAF9982111.1"/>
    <property type="molecule type" value="Genomic_DNA"/>
</dbReference>
<evidence type="ECO:0000256" key="8">
    <source>
        <dbReference type="ARBA" id="ARBA00023235"/>
    </source>
</evidence>
<dbReference type="PANTHER" id="PTHR43090">
    <property type="entry name" value="1-(5-PHOSPHORIBOSYL)-5-[(5-PHOSPHORIBOSYLAMINO)METHYLIDENEAMINO] IMIDAZOLE-4-CARBOXAMIDE ISOMERASE"/>
    <property type="match status" value="1"/>
</dbReference>
<dbReference type="Pfam" id="PF00977">
    <property type="entry name" value="His_biosynth"/>
    <property type="match status" value="1"/>
</dbReference>
<dbReference type="Proteomes" id="UP000749646">
    <property type="component" value="Unassembled WGS sequence"/>
</dbReference>
<dbReference type="InterPro" id="IPR013785">
    <property type="entry name" value="Aldolase_TIM"/>
</dbReference>
<evidence type="ECO:0000256" key="5">
    <source>
        <dbReference type="ARBA" id="ARBA00018464"/>
    </source>
</evidence>
<reference evidence="13" key="1">
    <citation type="journal article" date="2020" name="Fungal Divers.">
        <title>Resolving the Mortierellaceae phylogeny through synthesis of multi-gene phylogenetics and phylogenomics.</title>
        <authorList>
            <person name="Vandepol N."/>
            <person name="Liber J."/>
            <person name="Desiro A."/>
            <person name="Na H."/>
            <person name="Kennedy M."/>
            <person name="Barry K."/>
            <person name="Grigoriev I.V."/>
            <person name="Miller A.N."/>
            <person name="O'Donnell K."/>
            <person name="Stajich J.E."/>
            <person name="Bonito G."/>
        </authorList>
    </citation>
    <scope>NUCLEOTIDE SEQUENCE</scope>
    <source>
        <strain evidence="13">MES-2147</strain>
    </source>
</reference>
<comment type="subcellular location">
    <subcellularLocation>
        <location evidence="12">Cytoplasm</location>
    </subcellularLocation>
</comment>
<proteinExistence type="inferred from homology"/>
<evidence type="ECO:0000256" key="7">
    <source>
        <dbReference type="ARBA" id="ARBA00023102"/>
    </source>
</evidence>
<dbReference type="EC" id="5.3.1.16" evidence="4 12"/>
<sequence length="277" mass="30240">MTTHPRTIFRPCIDLHSGQVKQIVGGSLNDKDESQLKVNFVSREEPSFYAQMYQLHNLTGAHVIKLGPRNDMAARQCLQKWRGGLQLGGGITLENAQGWIDDGAAKVIITSYLFPEAKFSLDRLQAISKAIGKDRLVVDVSCRRRGSEWIVTMDKWQTMTDMKVDKESLTMLAEHCSEFLVHAADVEGLCKGIDEDLVKAALPIGLTGLDLALGEWSPIPTTYAGGANALSDLKLVNELSGGRVDLTYGSALDIFGGTMVKFDDCVAWNNAALPPSS</sequence>
<evidence type="ECO:0000256" key="2">
    <source>
        <dbReference type="ARBA" id="ARBA00005133"/>
    </source>
</evidence>
<comment type="catalytic activity">
    <reaction evidence="1 12">
        <text>1-(5-phospho-beta-D-ribosyl)-5-[(5-phospho-beta-D-ribosylamino)methylideneamino]imidazole-4-carboxamide = 5-[(5-phospho-1-deoxy-D-ribulos-1-ylimino)methylamino]-1-(5-phospho-beta-D-ribosyl)imidazole-4-carboxamide</text>
        <dbReference type="Rhea" id="RHEA:15469"/>
        <dbReference type="ChEBI" id="CHEBI:58435"/>
        <dbReference type="ChEBI" id="CHEBI:58525"/>
        <dbReference type="EC" id="5.3.1.16"/>
    </reaction>
</comment>
<name>A0A9P6SMM4_9FUNG</name>
<keyword evidence="8 12" id="KW-0413">Isomerase</keyword>
<dbReference type="NCBIfam" id="TIGR02129">
    <property type="entry name" value="hisA_euk"/>
    <property type="match status" value="1"/>
</dbReference>
<gene>
    <name evidence="13" type="primary">HIS6</name>
    <name evidence="13" type="ORF">BGZ65_003208</name>
</gene>
<keyword evidence="14" id="KW-1185">Reference proteome</keyword>
<dbReference type="InterPro" id="IPR011060">
    <property type="entry name" value="RibuloseP-bd_barrel"/>
</dbReference>
<evidence type="ECO:0000313" key="14">
    <source>
        <dbReference type="Proteomes" id="UP000749646"/>
    </source>
</evidence>
<organism evidence="13 14">
    <name type="scientific">Modicella reniformis</name>
    <dbReference type="NCBI Taxonomy" id="1440133"/>
    <lineage>
        <taxon>Eukaryota</taxon>
        <taxon>Fungi</taxon>
        <taxon>Fungi incertae sedis</taxon>
        <taxon>Mucoromycota</taxon>
        <taxon>Mortierellomycotina</taxon>
        <taxon>Mortierellomycetes</taxon>
        <taxon>Mortierellales</taxon>
        <taxon>Mortierellaceae</taxon>
        <taxon>Modicella</taxon>
    </lineage>
</organism>
<dbReference type="CDD" id="cd04723">
    <property type="entry name" value="HisA_HisF"/>
    <property type="match status" value="1"/>
</dbReference>
<comment type="caution">
    <text evidence="13">The sequence shown here is derived from an EMBL/GenBank/DDBJ whole genome shotgun (WGS) entry which is preliminary data.</text>
</comment>
<keyword evidence="6 11" id="KW-0028">Amino-acid biosynthesis</keyword>
<dbReference type="GO" id="GO:0003949">
    <property type="term" value="F:1-(5-phosphoribosyl)-5-[(5-phosphoribosylamino)methylideneamino]imidazole-4-carboxamide isomerase activity"/>
    <property type="evidence" value="ECO:0007669"/>
    <property type="project" value="UniProtKB-EC"/>
</dbReference>
<dbReference type="FunFam" id="3.20.20.70:FF:000110">
    <property type="entry name" value="1-(5-phosphoribosyl)-5-[(5-phosphoribosylamino)methylideneamino] imidazole-4-carboxamide isomerase, chloroplastic"/>
    <property type="match status" value="1"/>
</dbReference>
<dbReference type="InterPro" id="IPR006062">
    <property type="entry name" value="His_biosynth"/>
</dbReference>
<dbReference type="GO" id="GO:0000105">
    <property type="term" value="P:L-histidine biosynthetic process"/>
    <property type="evidence" value="ECO:0007669"/>
    <property type="project" value="UniProtKB-KW"/>
</dbReference>
<dbReference type="InterPro" id="IPR044524">
    <property type="entry name" value="Isoase_HisA-like"/>
</dbReference>
<dbReference type="OrthoDB" id="446074at2759"/>
<dbReference type="GO" id="GO:0005737">
    <property type="term" value="C:cytoplasm"/>
    <property type="evidence" value="ECO:0007669"/>
    <property type="project" value="UniProtKB-SubCell"/>
</dbReference>
<evidence type="ECO:0000256" key="10">
    <source>
        <dbReference type="ARBA" id="ARBA00031376"/>
    </source>
</evidence>
<dbReference type="GO" id="GO:0000162">
    <property type="term" value="P:L-tryptophan biosynthetic process"/>
    <property type="evidence" value="ECO:0007669"/>
    <property type="project" value="TreeGrafter"/>
</dbReference>
<evidence type="ECO:0000313" key="13">
    <source>
        <dbReference type="EMBL" id="KAF9982111.1"/>
    </source>
</evidence>
<evidence type="ECO:0000256" key="4">
    <source>
        <dbReference type="ARBA" id="ARBA00012550"/>
    </source>
</evidence>
<keyword evidence="12" id="KW-0963">Cytoplasm</keyword>
<evidence type="ECO:0000256" key="12">
    <source>
        <dbReference type="RuleBase" id="RU364022"/>
    </source>
</evidence>